<keyword evidence="7" id="KW-1185">Reference proteome</keyword>
<dbReference type="InterPro" id="IPR018060">
    <property type="entry name" value="HTH_AraC"/>
</dbReference>
<dbReference type="GO" id="GO:0003700">
    <property type="term" value="F:DNA-binding transcription factor activity"/>
    <property type="evidence" value="ECO:0007669"/>
    <property type="project" value="InterPro"/>
</dbReference>
<feature type="transmembrane region" description="Helical" evidence="4">
    <location>
        <begin position="94"/>
        <end position="115"/>
    </location>
</feature>
<dbReference type="Gene3D" id="1.10.10.60">
    <property type="entry name" value="Homeodomain-like"/>
    <property type="match status" value="1"/>
</dbReference>
<dbReference type="Proteomes" id="UP000753961">
    <property type="component" value="Unassembled WGS sequence"/>
</dbReference>
<keyword evidence="1" id="KW-0805">Transcription regulation</keyword>
<dbReference type="PROSITE" id="PS01124">
    <property type="entry name" value="HTH_ARAC_FAMILY_2"/>
    <property type="match status" value="1"/>
</dbReference>
<reference evidence="6" key="1">
    <citation type="submission" date="2021-06" db="EMBL/GenBank/DDBJ databases">
        <title>44 bacteria genomes isolated from Dapeng, Shenzhen.</title>
        <authorList>
            <person name="Zheng W."/>
            <person name="Yu S."/>
            <person name="Huang Y."/>
        </authorList>
    </citation>
    <scope>NUCLEOTIDE SEQUENCE</scope>
    <source>
        <strain evidence="6">DP5N28-2</strain>
    </source>
</reference>
<evidence type="ECO:0000256" key="2">
    <source>
        <dbReference type="ARBA" id="ARBA00023125"/>
    </source>
</evidence>
<dbReference type="PANTHER" id="PTHR43280">
    <property type="entry name" value="ARAC-FAMILY TRANSCRIPTIONAL REGULATOR"/>
    <property type="match status" value="1"/>
</dbReference>
<keyword evidence="4" id="KW-0472">Membrane</keyword>
<keyword evidence="3" id="KW-0804">Transcription</keyword>
<dbReference type="SMART" id="SM00342">
    <property type="entry name" value="HTH_ARAC"/>
    <property type="match status" value="1"/>
</dbReference>
<dbReference type="Pfam" id="PF12833">
    <property type="entry name" value="HTH_18"/>
    <property type="match status" value="1"/>
</dbReference>
<dbReference type="InterPro" id="IPR018062">
    <property type="entry name" value="HTH_AraC-typ_CS"/>
</dbReference>
<feature type="transmembrane region" description="Helical" evidence="4">
    <location>
        <begin position="36"/>
        <end position="57"/>
    </location>
</feature>
<keyword evidence="4" id="KW-1133">Transmembrane helix</keyword>
<name>A0A953HKN2_9BACT</name>
<dbReference type="EMBL" id="JAHVHU010000002">
    <property type="protein sequence ID" value="MBY5956809.1"/>
    <property type="molecule type" value="Genomic_DNA"/>
</dbReference>
<feature type="transmembrane region" description="Helical" evidence="4">
    <location>
        <begin position="6"/>
        <end position="24"/>
    </location>
</feature>
<evidence type="ECO:0000313" key="6">
    <source>
        <dbReference type="EMBL" id="MBY5956809.1"/>
    </source>
</evidence>
<feature type="transmembrane region" description="Helical" evidence="4">
    <location>
        <begin position="200"/>
        <end position="218"/>
    </location>
</feature>
<dbReference type="PANTHER" id="PTHR43280:SF29">
    <property type="entry name" value="ARAC-FAMILY TRANSCRIPTIONAL REGULATOR"/>
    <property type="match status" value="1"/>
</dbReference>
<dbReference type="SUPFAM" id="SSF46689">
    <property type="entry name" value="Homeodomain-like"/>
    <property type="match status" value="1"/>
</dbReference>
<feature type="domain" description="HTH araC/xylS-type" evidence="5">
    <location>
        <begin position="271"/>
        <end position="371"/>
    </location>
</feature>
<evidence type="ECO:0000256" key="3">
    <source>
        <dbReference type="ARBA" id="ARBA00023163"/>
    </source>
</evidence>
<comment type="caution">
    <text evidence="6">The sequence shown here is derived from an EMBL/GenBank/DDBJ whole genome shotgun (WGS) entry which is preliminary data.</text>
</comment>
<dbReference type="InterPro" id="IPR009057">
    <property type="entry name" value="Homeodomain-like_sf"/>
</dbReference>
<dbReference type="RefSeq" id="WP_222578329.1">
    <property type="nucleotide sequence ID" value="NZ_JAHVHU010000002.1"/>
</dbReference>
<dbReference type="GO" id="GO:0043565">
    <property type="term" value="F:sequence-specific DNA binding"/>
    <property type="evidence" value="ECO:0007669"/>
    <property type="project" value="InterPro"/>
</dbReference>
<keyword evidence="2" id="KW-0238">DNA-binding</keyword>
<evidence type="ECO:0000313" key="7">
    <source>
        <dbReference type="Proteomes" id="UP000753961"/>
    </source>
</evidence>
<dbReference type="AlphaFoldDB" id="A0A953HKN2"/>
<dbReference type="PROSITE" id="PS00041">
    <property type="entry name" value="HTH_ARAC_FAMILY_1"/>
    <property type="match status" value="1"/>
</dbReference>
<keyword evidence="4" id="KW-0812">Transmembrane</keyword>
<evidence type="ECO:0000259" key="5">
    <source>
        <dbReference type="PROSITE" id="PS01124"/>
    </source>
</evidence>
<accession>A0A953HKN2</accession>
<gene>
    <name evidence="6" type="ORF">KUV50_01590</name>
</gene>
<organism evidence="6 7">
    <name type="scientific">Membranihabitans marinus</name>
    <dbReference type="NCBI Taxonomy" id="1227546"/>
    <lineage>
        <taxon>Bacteria</taxon>
        <taxon>Pseudomonadati</taxon>
        <taxon>Bacteroidota</taxon>
        <taxon>Saprospiria</taxon>
        <taxon>Saprospirales</taxon>
        <taxon>Saprospiraceae</taxon>
        <taxon>Membranihabitans</taxon>
    </lineage>
</organism>
<feature type="transmembrane region" description="Helical" evidence="4">
    <location>
        <begin position="162"/>
        <end position="184"/>
    </location>
</feature>
<proteinExistence type="predicted"/>
<feature type="transmembrane region" description="Helical" evidence="4">
    <location>
        <begin position="130"/>
        <end position="150"/>
    </location>
</feature>
<feature type="transmembrane region" description="Helical" evidence="4">
    <location>
        <begin position="63"/>
        <end position="82"/>
    </location>
</feature>
<evidence type="ECO:0000256" key="1">
    <source>
        <dbReference type="ARBA" id="ARBA00023015"/>
    </source>
</evidence>
<protein>
    <submittedName>
        <fullName evidence="6">Helix-turn-helix domain-containing protein</fullName>
    </submittedName>
</protein>
<sequence length="373" mass="43637">MNILQILVAVDILVVLMVLAFHLKKPHQYQRSFYQVLTSFLVFLLFHFVYVFVSKIWFPEGGWVENSAPFGLMYGPFLYVLLKTRLTDRIVPRQVVMHALPYLVFLVLQLTFLIIQLEYRTPIARIYMKILYSLIPVSFIGYGLISSRIIHKSQYRINPRFYIVLICNILMLFILSLFFINIILKDSIFLQKPGVDVGGLMIYTFFLLSLLSIFLFICNRKPIIIGNSVVEGQKIDVTPSNPSQEYLESDSQYKKSGLTESDLMTYEKDLDKLMENEKLWLDPDLNLDFLADCLKVPSHHLTQVLSVRKNKNFNEYINTMRVEHACHLIHHKGDEISLTEVAYQSGFNSRSTFYRWFKKLLKKTPANYQAEQR</sequence>
<evidence type="ECO:0000256" key="4">
    <source>
        <dbReference type="SAM" id="Phobius"/>
    </source>
</evidence>